<keyword evidence="2" id="KW-0472">Membrane</keyword>
<evidence type="ECO:0000313" key="3">
    <source>
        <dbReference type="EMBL" id="MDC0716137.1"/>
    </source>
</evidence>
<keyword evidence="2" id="KW-1133">Transmembrane helix</keyword>
<keyword evidence="4" id="KW-1185">Reference proteome</keyword>
<accession>A0ABT5DR60</accession>
<feature type="transmembrane region" description="Helical" evidence="2">
    <location>
        <begin position="29"/>
        <end position="47"/>
    </location>
</feature>
<feature type="transmembrane region" description="Helical" evidence="2">
    <location>
        <begin position="53"/>
        <end position="75"/>
    </location>
</feature>
<evidence type="ECO:0000256" key="2">
    <source>
        <dbReference type="SAM" id="Phobius"/>
    </source>
</evidence>
<dbReference type="EMBL" id="JAQNDL010000001">
    <property type="protein sequence ID" value="MDC0716137.1"/>
    <property type="molecule type" value="Genomic_DNA"/>
</dbReference>
<evidence type="ECO:0000313" key="4">
    <source>
        <dbReference type="Proteomes" id="UP001221686"/>
    </source>
</evidence>
<evidence type="ECO:0008006" key="5">
    <source>
        <dbReference type="Google" id="ProtNLM"/>
    </source>
</evidence>
<protein>
    <recommendedName>
        <fullName evidence="5">Low affinity Fe/Cu permease</fullName>
    </recommendedName>
</protein>
<reference evidence="3 4" key="1">
    <citation type="submission" date="2022-11" db="EMBL/GenBank/DDBJ databases">
        <title>Minimal conservation of predation-associated metabolite biosynthetic gene clusters underscores biosynthetic potential of Myxococcota including descriptions for ten novel species: Archangium lansinium sp. nov., Myxococcus landrumus sp. nov., Nannocystis bai.</title>
        <authorList>
            <person name="Ahearne A."/>
            <person name="Stevens C."/>
            <person name="Dowd S."/>
        </authorList>
    </citation>
    <scope>NUCLEOTIDE SEQUENCE [LARGE SCALE GENOMIC DNA]</scope>
    <source>
        <strain evidence="3 4">BB15-2</strain>
    </source>
</reference>
<gene>
    <name evidence="3" type="ORF">POL25_04480</name>
</gene>
<keyword evidence="2" id="KW-0812">Transmembrane</keyword>
<name>A0ABT5DR60_9BACT</name>
<comment type="caution">
    <text evidence="3">The sequence shown here is derived from an EMBL/GenBank/DDBJ whole genome shotgun (WGS) entry which is preliminary data.</text>
</comment>
<feature type="coiled-coil region" evidence="1">
    <location>
        <begin position="68"/>
        <end position="102"/>
    </location>
</feature>
<evidence type="ECO:0000256" key="1">
    <source>
        <dbReference type="SAM" id="Coils"/>
    </source>
</evidence>
<keyword evidence="1" id="KW-0175">Coiled coil</keyword>
<dbReference type="Proteomes" id="UP001221686">
    <property type="component" value="Unassembled WGS sequence"/>
</dbReference>
<sequence>MLPLFGLAADDDLAIDAPGSLSFFRRRRMPIETCLVALSLVAAGVYYDDPRLLFGGLFIVVGAATYWAATLILQVGELLEDKRRLEAQIQDTVKALALALQERDAALQAVASIRIEVEGCEDA</sequence>
<organism evidence="3 4">
    <name type="scientific">Nannocystis bainbridge</name>
    <dbReference type="NCBI Taxonomy" id="2995303"/>
    <lineage>
        <taxon>Bacteria</taxon>
        <taxon>Pseudomonadati</taxon>
        <taxon>Myxococcota</taxon>
        <taxon>Polyangia</taxon>
        <taxon>Nannocystales</taxon>
        <taxon>Nannocystaceae</taxon>
        <taxon>Nannocystis</taxon>
    </lineage>
</organism>
<proteinExistence type="predicted"/>